<proteinExistence type="predicted"/>
<reference evidence="1 2" key="1">
    <citation type="journal article" date="2018" name="Genome Biol. Evol.">
        <title>Multiple Roots of Fruiting Body Formation in Amoebozoa.</title>
        <authorList>
            <person name="Hillmann F."/>
            <person name="Forbes G."/>
            <person name="Novohradska S."/>
            <person name="Ferling I."/>
            <person name="Riege K."/>
            <person name="Groth M."/>
            <person name="Westermann M."/>
            <person name="Marz M."/>
            <person name="Spaller T."/>
            <person name="Winckler T."/>
            <person name="Schaap P."/>
            <person name="Glockner G."/>
        </authorList>
    </citation>
    <scope>NUCLEOTIDE SEQUENCE [LARGE SCALE GENOMIC DNA]</scope>
    <source>
        <strain evidence="1 2">Jena</strain>
    </source>
</reference>
<comment type="caution">
    <text evidence="1">The sequence shown here is derived from an EMBL/GenBank/DDBJ whole genome shotgun (WGS) entry which is preliminary data.</text>
</comment>
<dbReference type="EMBL" id="MDYQ01000576">
    <property type="protein sequence ID" value="PRP73676.1"/>
    <property type="molecule type" value="Genomic_DNA"/>
</dbReference>
<gene>
    <name evidence="1" type="ORF">PROFUN_16723</name>
</gene>
<dbReference type="AlphaFoldDB" id="A0A2P6MPS1"/>
<organism evidence="1 2">
    <name type="scientific">Planoprotostelium fungivorum</name>
    <dbReference type="NCBI Taxonomy" id="1890364"/>
    <lineage>
        <taxon>Eukaryota</taxon>
        <taxon>Amoebozoa</taxon>
        <taxon>Evosea</taxon>
        <taxon>Variosea</taxon>
        <taxon>Cavosteliida</taxon>
        <taxon>Cavosteliaceae</taxon>
        <taxon>Planoprotostelium</taxon>
    </lineage>
</organism>
<protein>
    <submittedName>
        <fullName evidence="1">Uncharacterized protein</fullName>
    </submittedName>
</protein>
<keyword evidence="2" id="KW-1185">Reference proteome</keyword>
<dbReference type="Proteomes" id="UP000241769">
    <property type="component" value="Unassembled WGS sequence"/>
</dbReference>
<accession>A0A2P6MPS1</accession>
<evidence type="ECO:0000313" key="2">
    <source>
        <dbReference type="Proteomes" id="UP000241769"/>
    </source>
</evidence>
<dbReference type="InParanoid" id="A0A2P6MPS1"/>
<name>A0A2P6MPS1_9EUKA</name>
<evidence type="ECO:0000313" key="1">
    <source>
        <dbReference type="EMBL" id="PRP73676.1"/>
    </source>
</evidence>
<sequence>MTAAPLKRCTSILTLCYAPHLSHPLHLPERVDGTIHLNTNTPANTGPFSNTRGALQRAAAHNRKATTIDREVEPHLNKRDIISAPSHLEAFAREKQENSLPYLAQTSAEIQRDTISETGGSDTQNRVSAGNLSHLQLRLLSTTTRVTLHLRHDSQMFDAHLRLPLHPTETI</sequence>